<dbReference type="EMBL" id="DXGC01000073">
    <property type="protein sequence ID" value="HIW91656.1"/>
    <property type="molecule type" value="Genomic_DNA"/>
</dbReference>
<name>A0A9D1RNJ4_9CORY</name>
<dbReference type="Proteomes" id="UP000824190">
    <property type="component" value="Unassembled WGS sequence"/>
</dbReference>
<accession>A0A9D1RNJ4</accession>
<dbReference type="CDD" id="cd12797">
    <property type="entry name" value="M23_peptidase"/>
    <property type="match status" value="1"/>
</dbReference>
<evidence type="ECO:0000256" key="1">
    <source>
        <dbReference type="ARBA" id="ARBA00022729"/>
    </source>
</evidence>
<keyword evidence="1" id="KW-0732">Signal</keyword>
<evidence type="ECO:0000259" key="2">
    <source>
        <dbReference type="Pfam" id="PF01551"/>
    </source>
</evidence>
<gene>
    <name evidence="3" type="ORF">H9870_08355</name>
</gene>
<dbReference type="Pfam" id="PF01551">
    <property type="entry name" value="Peptidase_M23"/>
    <property type="match status" value="1"/>
</dbReference>
<evidence type="ECO:0000313" key="4">
    <source>
        <dbReference type="Proteomes" id="UP000824190"/>
    </source>
</evidence>
<dbReference type="InterPro" id="IPR050570">
    <property type="entry name" value="Cell_wall_metabolism_enzyme"/>
</dbReference>
<evidence type="ECO:0000313" key="3">
    <source>
        <dbReference type="EMBL" id="HIW91656.1"/>
    </source>
</evidence>
<reference evidence="3" key="2">
    <citation type="submission" date="2021-04" db="EMBL/GenBank/DDBJ databases">
        <authorList>
            <person name="Gilroy R."/>
        </authorList>
    </citation>
    <scope>NUCLEOTIDE SEQUENCE</scope>
    <source>
        <strain evidence="3">CHK32-1732</strain>
    </source>
</reference>
<dbReference type="InterPro" id="IPR011055">
    <property type="entry name" value="Dup_hybrid_motif"/>
</dbReference>
<dbReference type="PANTHER" id="PTHR21666">
    <property type="entry name" value="PEPTIDASE-RELATED"/>
    <property type="match status" value="1"/>
</dbReference>
<protein>
    <submittedName>
        <fullName evidence="3">M23 family metallopeptidase</fullName>
    </submittedName>
</protein>
<organism evidence="3 4">
    <name type="scientific">Candidatus Corynebacterium avicola</name>
    <dbReference type="NCBI Taxonomy" id="2838527"/>
    <lineage>
        <taxon>Bacteria</taxon>
        <taxon>Bacillati</taxon>
        <taxon>Actinomycetota</taxon>
        <taxon>Actinomycetes</taxon>
        <taxon>Mycobacteriales</taxon>
        <taxon>Corynebacteriaceae</taxon>
        <taxon>Corynebacterium</taxon>
    </lineage>
</organism>
<dbReference type="AlphaFoldDB" id="A0A9D1RNJ4"/>
<dbReference type="GO" id="GO:0004222">
    <property type="term" value="F:metalloendopeptidase activity"/>
    <property type="evidence" value="ECO:0007669"/>
    <property type="project" value="TreeGrafter"/>
</dbReference>
<dbReference type="PANTHER" id="PTHR21666:SF289">
    <property type="entry name" value="L-ALA--D-GLU ENDOPEPTIDASE"/>
    <property type="match status" value="1"/>
</dbReference>
<sequence length="191" mass="19800">MGRAKRAGRTLQVGRAVVAAAAVATLCLCFGEPTTTSLSVASPLDVPVAVSQADVSRTHLRPVDGAVLQAADIPEQNWLPGHRGVDLEARPGAMIRASGAGTVRFAGVVAGTPLVSIDHGDGLVTTYEPVLSGVSQGETVSRGQVIGRLADAATLPETARRDPGLSWGARLDEGYIDPMSLLGSVRVRLWD</sequence>
<proteinExistence type="predicted"/>
<reference evidence="3" key="1">
    <citation type="journal article" date="2021" name="PeerJ">
        <title>Extensive microbial diversity within the chicken gut microbiome revealed by metagenomics and culture.</title>
        <authorList>
            <person name="Gilroy R."/>
            <person name="Ravi A."/>
            <person name="Getino M."/>
            <person name="Pursley I."/>
            <person name="Horton D.L."/>
            <person name="Alikhan N.F."/>
            <person name="Baker D."/>
            <person name="Gharbi K."/>
            <person name="Hall N."/>
            <person name="Watson M."/>
            <person name="Adriaenssens E.M."/>
            <person name="Foster-Nyarko E."/>
            <person name="Jarju S."/>
            <person name="Secka A."/>
            <person name="Antonio M."/>
            <person name="Oren A."/>
            <person name="Chaudhuri R.R."/>
            <person name="La Ragione R."/>
            <person name="Hildebrand F."/>
            <person name="Pallen M.J."/>
        </authorList>
    </citation>
    <scope>NUCLEOTIDE SEQUENCE</scope>
    <source>
        <strain evidence="3">CHK32-1732</strain>
    </source>
</reference>
<comment type="caution">
    <text evidence="3">The sequence shown here is derived from an EMBL/GenBank/DDBJ whole genome shotgun (WGS) entry which is preliminary data.</text>
</comment>
<dbReference type="InterPro" id="IPR016047">
    <property type="entry name" value="M23ase_b-sheet_dom"/>
</dbReference>
<dbReference type="SUPFAM" id="SSF51261">
    <property type="entry name" value="Duplicated hybrid motif"/>
    <property type="match status" value="1"/>
</dbReference>
<feature type="domain" description="M23ase beta-sheet core" evidence="2">
    <location>
        <begin position="81"/>
        <end position="178"/>
    </location>
</feature>
<dbReference type="Gene3D" id="2.70.70.10">
    <property type="entry name" value="Glucose Permease (Domain IIA)"/>
    <property type="match status" value="1"/>
</dbReference>